<evidence type="ECO:0000313" key="3">
    <source>
        <dbReference type="Proteomes" id="UP001217089"/>
    </source>
</evidence>
<accession>A0ABQ9ESR0</accession>
<comment type="caution">
    <text evidence="2">The sequence shown here is derived from an EMBL/GenBank/DDBJ whole genome shotgun (WGS) entry which is preliminary data.</text>
</comment>
<sequence length="182" mass="20491">MELNSSPPQILVSEEQASLMDQDLSLMKQLLTLNETIEDLKANRKVSHSKDSLSPNVNTSDWSVSETDMYSPDEEQPVSKLVQSCVPSQLLEQNIEIKLDQPRVEEPKTPDIKNKPIPKSRIPTPQKPLTRTLSSSSQRGSDVKTSIPVYVKLRRVRHKEQDSLDSGYGECGRIHKDIEATI</sequence>
<reference evidence="2 3" key="1">
    <citation type="submission" date="2022-12" db="EMBL/GenBank/DDBJ databases">
        <title>Chromosome-level genome of Tegillarca granosa.</title>
        <authorList>
            <person name="Kim J."/>
        </authorList>
    </citation>
    <scope>NUCLEOTIDE SEQUENCE [LARGE SCALE GENOMIC DNA]</scope>
    <source>
        <strain evidence="2">Teg-2019</strain>
        <tissue evidence="2">Adductor muscle</tissue>
    </source>
</reference>
<feature type="region of interest" description="Disordered" evidence="1">
    <location>
        <begin position="97"/>
        <end position="144"/>
    </location>
</feature>
<keyword evidence="3" id="KW-1185">Reference proteome</keyword>
<dbReference type="EMBL" id="JARBDR010000813">
    <property type="protein sequence ID" value="KAJ8306435.1"/>
    <property type="molecule type" value="Genomic_DNA"/>
</dbReference>
<dbReference type="Proteomes" id="UP001217089">
    <property type="component" value="Unassembled WGS sequence"/>
</dbReference>
<protein>
    <recommendedName>
        <fullName evidence="4">Neurotrophin-3</fullName>
    </recommendedName>
</protein>
<evidence type="ECO:0000313" key="2">
    <source>
        <dbReference type="EMBL" id="KAJ8306435.1"/>
    </source>
</evidence>
<feature type="compositionally biased region" description="Polar residues" evidence="1">
    <location>
        <begin position="127"/>
        <end position="144"/>
    </location>
</feature>
<gene>
    <name evidence="2" type="ORF">KUTeg_016980</name>
</gene>
<feature type="region of interest" description="Disordered" evidence="1">
    <location>
        <begin position="44"/>
        <end position="75"/>
    </location>
</feature>
<name>A0ABQ9ESR0_TEGGR</name>
<feature type="compositionally biased region" description="Polar residues" evidence="1">
    <location>
        <begin position="52"/>
        <end position="68"/>
    </location>
</feature>
<evidence type="ECO:0000256" key="1">
    <source>
        <dbReference type="SAM" id="MobiDB-lite"/>
    </source>
</evidence>
<feature type="compositionally biased region" description="Basic and acidic residues" evidence="1">
    <location>
        <begin position="97"/>
        <end position="114"/>
    </location>
</feature>
<organism evidence="2 3">
    <name type="scientific">Tegillarca granosa</name>
    <name type="common">Malaysian cockle</name>
    <name type="synonym">Anadara granosa</name>
    <dbReference type="NCBI Taxonomy" id="220873"/>
    <lineage>
        <taxon>Eukaryota</taxon>
        <taxon>Metazoa</taxon>
        <taxon>Spiralia</taxon>
        <taxon>Lophotrochozoa</taxon>
        <taxon>Mollusca</taxon>
        <taxon>Bivalvia</taxon>
        <taxon>Autobranchia</taxon>
        <taxon>Pteriomorphia</taxon>
        <taxon>Arcoida</taxon>
        <taxon>Arcoidea</taxon>
        <taxon>Arcidae</taxon>
        <taxon>Tegillarca</taxon>
    </lineage>
</organism>
<evidence type="ECO:0008006" key="4">
    <source>
        <dbReference type="Google" id="ProtNLM"/>
    </source>
</evidence>
<proteinExistence type="predicted"/>